<name>A0A5B3GZW9_9BACT</name>
<keyword evidence="3 6" id="KW-0812">Transmembrane</keyword>
<dbReference type="RefSeq" id="WP_018696044.1">
    <property type="nucleotide sequence ID" value="NZ_AP025562.1"/>
</dbReference>
<evidence type="ECO:0000256" key="4">
    <source>
        <dbReference type="ARBA" id="ARBA00022989"/>
    </source>
</evidence>
<feature type="transmembrane region" description="Helical" evidence="6">
    <location>
        <begin position="51"/>
        <end position="70"/>
    </location>
</feature>
<reference evidence="7 8" key="1">
    <citation type="journal article" date="2019" name="Nat. Med.">
        <title>A library of human gut bacterial isolates paired with longitudinal multiomics data enables mechanistic microbiome research.</title>
        <authorList>
            <person name="Poyet M."/>
            <person name="Groussin M."/>
            <person name="Gibbons S.M."/>
            <person name="Avila-Pacheco J."/>
            <person name="Jiang X."/>
            <person name="Kearney S.M."/>
            <person name="Perrotta A.R."/>
            <person name="Berdy B."/>
            <person name="Zhao S."/>
            <person name="Lieberman T.D."/>
            <person name="Swanson P.K."/>
            <person name="Smith M."/>
            <person name="Roesemann S."/>
            <person name="Alexander J.E."/>
            <person name="Rich S.A."/>
            <person name="Livny J."/>
            <person name="Vlamakis H."/>
            <person name="Clish C."/>
            <person name="Bullock K."/>
            <person name="Deik A."/>
            <person name="Scott J."/>
            <person name="Pierce K.A."/>
            <person name="Xavier R.J."/>
            <person name="Alm E.J."/>
        </authorList>
    </citation>
    <scope>NUCLEOTIDE SEQUENCE [LARGE SCALE GENOMIC DNA]</scope>
    <source>
        <strain evidence="7 8">BIOML-A266</strain>
    </source>
</reference>
<evidence type="ECO:0000256" key="2">
    <source>
        <dbReference type="ARBA" id="ARBA00022475"/>
    </source>
</evidence>
<protein>
    <submittedName>
        <fullName evidence="7">CidA/LrgA family protein</fullName>
    </submittedName>
</protein>
<evidence type="ECO:0000256" key="5">
    <source>
        <dbReference type="ARBA" id="ARBA00023136"/>
    </source>
</evidence>
<dbReference type="PANTHER" id="PTHR33931">
    <property type="entry name" value="HOLIN-LIKE PROTEIN CIDA-RELATED"/>
    <property type="match status" value="1"/>
</dbReference>
<feature type="transmembrane region" description="Helical" evidence="6">
    <location>
        <begin position="82"/>
        <end position="104"/>
    </location>
</feature>
<keyword evidence="2" id="KW-1003">Cell membrane</keyword>
<keyword evidence="5 6" id="KW-0472">Membrane</keyword>
<proteinExistence type="predicted"/>
<dbReference type="EMBL" id="VVXH01000005">
    <property type="protein sequence ID" value="KAA2379318.1"/>
    <property type="molecule type" value="Genomic_DNA"/>
</dbReference>
<organism evidence="7 8">
    <name type="scientific">Alistipes onderdonkii</name>
    <dbReference type="NCBI Taxonomy" id="328813"/>
    <lineage>
        <taxon>Bacteria</taxon>
        <taxon>Pseudomonadati</taxon>
        <taxon>Bacteroidota</taxon>
        <taxon>Bacteroidia</taxon>
        <taxon>Bacteroidales</taxon>
        <taxon>Rikenellaceae</taxon>
        <taxon>Alistipes</taxon>
    </lineage>
</organism>
<comment type="subcellular location">
    <subcellularLocation>
        <location evidence="1">Cell membrane</location>
        <topology evidence="1">Multi-pass membrane protein</topology>
    </subcellularLocation>
</comment>
<feature type="transmembrane region" description="Helical" evidence="6">
    <location>
        <begin position="28"/>
        <end position="44"/>
    </location>
</feature>
<evidence type="ECO:0000313" key="8">
    <source>
        <dbReference type="Proteomes" id="UP000322940"/>
    </source>
</evidence>
<accession>A0A5B3GZW9</accession>
<dbReference type="InterPro" id="IPR005538">
    <property type="entry name" value="LrgA/CidA"/>
</dbReference>
<sequence>MSGLFYILLFWLIGNALSILTGGYVSGNIIGMILLFAALCLHWVKAETVRPAARFLLGAMALFFVPYGVGLMDSYRVILDNLWAIVISGIASTIIVLLVTGQTFQSLNRRSRLRRIRHLRETAVNTPDND</sequence>
<keyword evidence="4 6" id="KW-1133">Transmembrane helix</keyword>
<dbReference type="Proteomes" id="UP000322940">
    <property type="component" value="Unassembled WGS sequence"/>
</dbReference>
<dbReference type="PANTHER" id="PTHR33931:SF5">
    <property type="entry name" value="UPF0299 MEMBRANE PROTEIN YOHJ"/>
    <property type="match status" value="1"/>
</dbReference>
<comment type="caution">
    <text evidence="7">The sequence shown here is derived from an EMBL/GenBank/DDBJ whole genome shotgun (WGS) entry which is preliminary data.</text>
</comment>
<evidence type="ECO:0000313" key="7">
    <source>
        <dbReference type="EMBL" id="KAA2379318.1"/>
    </source>
</evidence>
<gene>
    <name evidence="7" type="ORF">F2Y10_06645</name>
</gene>
<evidence type="ECO:0000256" key="1">
    <source>
        <dbReference type="ARBA" id="ARBA00004651"/>
    </source>
</evidence>
<dbReference type="Pfam" id="PF03788">
    <property type="entry name" value="LrgA"/>
    <property type="match status" value="1"/>
</dbReference>
<dbReference type="AlphaFoldDB" id="A0A5B3GZW9"/>
<evidence type="ECO:0000256" key="3">
    <source>
        <dbReference type="ARBA" id="ARBA00022692"/>
    </source>
</evidence>
<dbReference type="GO" id="GO:0005886">
    <property type="term" value="C:plasma membrane"/>
    <property type="evidence" value="ECO:0007669"/>
    <property type="project" value="UniProtKB-SubCell"/>
</dbReference>
<evidence type="ECO:0000256" key="6">
    <source>
        <dbReference type="SAM" id="Phobius"/>
    </source>
</evidence>